<keyword evidence="3" id="KW-1185">Reference proteome</keyword>
<dbReference type="AlphaFoldDB" id="A0A5A9YYH4"/>
<proteinExistence type="predicted"/>
<dbReference type="GO" id="GO:0016787">
    <property type="term" value="F:hydrolase activity"/>
    <property type="evidence" value="ECO:0007669"/>
    <property type="project" value="UniProtKB-KW"/>
</dbReference>
<dbReference type="SUPFAM" id="SSF53474">
    <property type="entry name" value="alpha/beta-Hydrolases"/>
    <property type="match status" value="1"/>
</dbReference>
<dbReference type="EMBL" id="VINQ01000022">
    <property type="protein sequence ID" value="KAA0909915.1"/>
    <property type="molecule type" value="Genomic_DNA"/>
</dbReference>
<feature type="domain" description="Serine aminopeptidase S33" evidence="1">
    <location>
        <begin position="44"/>
        <end position="295"/>
    </location>
</feature>
<gene>
    <name evidence="2" type="ORF">FLO80_19385</name>
</gene>
<sequence length="324" mass="35401">MESAPFFEDIADGPKGGTAWWLTTDDGLRIRIGAWGHGSEDGAKHGTILLFPGRTEYIEKYGRAARDLLSRGYATLAIDWRGQGLADRMVDDPVTGHVHRFSDYQKDVKAMVAAAESLGLPRPFFLLAHSMGGCIGLRALHEGLPVTAAAFSAPMWGIAMAPTTRPAAWALAWGGKMFGFGHLNAPGTGGDSYVMIAPFEDNLLTTDPDMFAYMQDQGRAHPELLLGGPSLRWLHEALSECRALGRLRSPHHPTITFLGSNERIVEPDRVTARMARWPNGELEMIEGGEHEVLMEGPATRARIFDRMCRFFADHANGTPHAIGA</sequence>
<dbReference type="PANTHER" id="PTHR11614">
    <property type="entry name" value="PHOSPHOLIPASE-RELATED"/>
    <property type="match status" value="1"/>
</dbReference>
<name>A0A5A9YYH4_9RHOB</name>
<dbReference type="InterPro" id="IPR022742">
    <property type="entry name" value="Hydrolase_4"/>
</dbReference>
<dbReference type="InterPro" id="IPR051044">
    <property type="entry name" value="MAG_DAG_Lipase"/>
</dbReference>
<protein>
    <submittedName>
        <fullName evidence="2">Alpha/beta hydrolase</fullName>
    </submittedName>
</protein>
<reference evidence="2 3" key="1">
    <citation type="submission" date="2019-07" db="EMBL/GenBank/DDBJ databases">
        <title>Aquicoccus porphyridii gen. nov., sp. nov., isolated from a small marine red alga, Porphyridium marinum.</title>
        <authorList>
            <person name="Liu L."/>
        </authorList>
    </citation>
    <scope>NUCLEOTIDE SEQUENCE [LARGE SCALE GENOMIC DNA]</scope>
    <source>
        <strain evidence="2 3">L1 8-17</strain>
    </source>
</reference>
<evidence type="ECO:0000259" key="1">
    <source>
        <dbReference type="Pfam" id="PF12146"/>
    </source>
</evidence>
<dbReference type="Pfam" id="PF12146">
    <property type="entry name" value="Hydrolase_4"/>
    <property type="match status" value="1"/>
</dbReference>
<keyword evidence="2" id="KW-0378">Hydrolase</keyword>
<dbReference type="Gene3D" id="3.40.50.1820">
    <property type="entry name" value="alpha/beta hydrolase"/>
    <property type="match status" value="1"/>
</dbReference>
<dbReference type="InterPro" id="IPR029058">
    <property type="entry name" value="AB_hydrolase_fold"/>
</dbReference>
<dbReference type="Proteomes" id="UP000325291">
    <property type="component" value="Unassembled WGS sequence"/>
</dbReference>
<evidence type="ECO:0000313" key="3">
    <source>
        <dbReference type="Proteomes" id="UP000325291"/>
    </source>
</evidence>
<organism evidence="2 3">
    <name type="scientific">Aquicoccus porphyridii</name>
    <dbReference type="NCBI Taxonomy" id="1852029"/>
    <lineage>
        <taxon>Bacteria</taxon>
        <taxon>Pseudomonadati</taxon>
        <taxon>Pseudomonadota</taxon>
        <taxon>Alphaproteobacteria</taxon>
        <taxon>Rhodobacterales</taxon>
        <taxon>Paracoccaceae</taxon>
        <taxon>Aquicoccus</taxon>
    </lineage>
</organism>
<evidence type="ECO:0000313" key="2">
    <source>
        <dbReference type="EMBL" id="KAA0909915.1"/>
    </source>
</evidence>
<comment type="caution">
    <text evidence="2">The sequence shown here is derived from an EMBL/GenBank/DDBJ whole genome shotgun (WGS) entry which is preliminary data.</text>
</comment>
<dbReference type="RefSeq" id="WP_111367541.1">
    <property type="nucleotide sequence ID" value="NZ_VINQ01000022.1"/>
</dbReference>
<accession>A0A5A9YYH4</accession>